<dbReference type="InterPro" id="IPR016484">
    <property type="entry name" value="GTPase_Der"/>
</dbReference>
<name>A0A8J6TDW6_9CHLR</name>
<dbReference type="InterPro" id="IPR005225">
    <property type="entry name" value="Small_GTP-bd"/>
</dbReference>
<dbReference type="FunFam" id="3.30.300.20:FF:000004">
    <property type="entry name" value="GTPase Der"/>
    <property type="match status" value="1"/>
</dbReference>
<dbReference type="HAMAP" id="MF_00195">
    <property type="entry name" value="GTPase_Der"/>
    <property type="match status" value="1"/>
</dbReference>
<feature type="binding site" evidence="9">
    <location>
        <begin position="246"/>
        <end position="250"/>
    </location>
    <ligand>
        <name>GTP</name>
        <dbReference type="ChEBI" id="CHEBI:37565"/>
        <label>2</label>
    </ligand>
</feature>
<dbReference type="PANTHER" id="PTHR43834:SF6">
    <property type="entry name" value="GTPASE DER"/>
    <property type="match status" value="1"/>
</dbReference>
<evidence type="ECO:0000256" key="2">
    <source>
        <dbReference type="ARBA" id="ARBA00020953"/>
    </source>
</evidence>
<dbReference type="InterPro" id="IPR031166">
    <property type="entry name" value="G_ENGA"/>
</dbReference>
<evidence type="ECO:0000259" key="12">
    <source>
        <dbReference type="PROSITE" id="PS51712"/>
    </source>
</evidence>
<organism evidence="13 14">
    <name type="scientific">Candidatus Desulfolinea nitratireducens</name>
    <dbReference type="NCBI Taxonomy" id="2841698"/>
    <lineage>
        <taxon>Bacteria</taxon>
        <taxon>Bacillati</taxon>
        <taxon>Chloroflexota</taxon>
        <taxon>Anaerolineae</taxon>
        <taxon>Anaerolineales</taxon>
        <taxon>Anaerolineales incertae sedis</taxon>
        <taxon>Candidatus Desulfolinea</taxon>
    </lineage>
</organism>
<dbReference type="Gene3D" id="3.40.50.300">
    <property type="entry name" value="P-loop containing nucleotide triphosphate hydrolases"/>
    <property type="match status" value="2"/>
</dbReference>
<keyword evidence="5 9" id="KW-0547">Nucleotide-binding</keyword>
<evidence type="ECO:0000256" key="5">
    <source>
        <dbReference type="ARBA" id="ARBA00022741"/>
    </source>
</evidence>
<dbReference type="GO" id="GO:0043022">
    <property type="term" value="F:ribosome binding"/>
    <property type="evidence" value="ECO:0007669"/>
    <property type="project" value="TreeGrafter"/>
</dbReference>
<dbReference type="FunFam" id="3.40.50.300:FF:000057">
    <property type="entry name" value="GTPase Der"/>
    <property type="match status" value="1"/>
</dbReference>
<dbReference type="Gene3D" id="3.30.300.20">
    <property type="match status" value="1"/>
</dbReference>
<feature type="binding site" evidence="9">
    <location>
        <begin position="10"/>
        <end position="17"/>
    </location>
    <ligand>
        <name>GTP</name>
        <dbReference type="ChEBI" id="CHEBI:37565"/>
        <label>1</label>
    </ligand>
</feature>
<evidence type="ECO:0000313" key="13">
    <source>
        <dbReference type="EMBL" id="MBC8333898.1"/>
    </source>
</evidence>
<dbReference type="CDD" id="cd01895">
    <property type="entry name" value="EngA2"/>
    <property type="match status" value="1"/>
</dbReference>
<comment type="similarity">
    <text evidence="1 9 10 11">Belongs to the TRAFAC class TrmE-Era-EngA-EngB-Septin-like GTPase superfamily. EngA (Der) GTPase family.</text>
</comment>
<dbReference type="InterPro" id="IPR027417">
    <property type="entry name" value="P-loop_NTPase"/>
</dbReference>
<dbReference type="InterPro" id="IPR032859">
    <property type="entry name" value="KH_dom-like"/>
</dbReference>
<evidence type="ECO:0000256" key="8">
    <source>
        <dbReference type="ARBA" id="ARBA00053470"/>
    </source>
</evidence>
<feature type="binding site" evidence="9">
    <location>
        <begin position="311"/>
        <end position="314"/>
    </location>
    <ligand>
        <name>GTP</name>
        <dbReference type="ChEBI" id="CHEBI:37565"/>
        <label>2</label>
    </ligand>
</feature>
<evidence type="ECO:0000256" key="7">
    <source>
        <dbReference type="ARBA" id="ARBA00032345"/>
    </source>
</evidence>
<dbReference type="EMBL" id="JACNJN010000030">
    <property type="protein sequence ID" value="MBC8333898.1"/>
    <property type="molecule type" value="Genomic_DNA"/>
</dbReference>
<dbReference type="GO" id="GO:0005525">
    <property type="term" value="F:GTP binding"/>
    <property type="evidence" value="ECO:0007669"/>
    <property type="project" value="UniProtKB-UniRule"/>
</dbReference>
<sequence length="455" mass="50326">MPKPVVALVGRPNVGKSALFNRLVGERLAIVDETPGTTRDRIFSESEWNGIYFDVIDTGGIDPTHGGNTPLSIGSADFIVDIKSQAQVAIEEADAVLFLTDGGTGMTPPDREVAQILRRSQKKLADGSYWPPIFLVVNKCENEDRRNAASEFYELGIGEPLPISAMHGTNVGDLLDKVVAAFPETEAAIDDSVKISIVGKPNAGKSSLLNKLVGQERSIVSPIAGTTRDAVDTQFVYEGIPLTLIDTAGIRRRGKIDPGVERYSVLRAHKAIERADVALLLIDAETGITSQDLHIAGFILDAWKSTVVLVNKWDAVEKDSYTMNYYTEKILHELNFMPYVPLLFISAKTGQRVDKVLPLALEVQEARLTRIPTSKLNKILREAQDAHPAPSQAGKQLKIYYGTQVRSDPPTFLLYVNDPKLMHFTYRRFIENRIREAYEFLGTPIRVVLKGKKDK</sequence>
<comment type="caution">
    <text evidence="13">The sequence shown here is derived from an EMBL/GenBank/DDBJ whole genome shotgun (WGS) entry which is preliminary data.</text>
</comment>
<dbReference type="NCBIfam" id="TIGR03594">
    <property type="entry name" value="GTPase_EngA"/>
    <property type="match status" value="1"/>
</dbReference>
<dbReference type="PIRSF" id="PIRSF006485">
    <property type="entry name" value="GTP-binding_EngA"/>
    <property type="match status" value="1"/>
</dbReference>
<dbReference type="PANTHER" id="PTHR43834">
    <property type="entry name" value="GTPASE DER"/>
    <property type="match status" value="1"/>
</dbReference>
<evidence type="ECO:0000256" key="10">
    <source>
        <dbReference type="PROSITE-ProRule" id="PRU01049"/>
    </source>
</evidence>
<dbReference type="PROSITE" id="PS51712">
    <property type="entry name" value="G_ENGA"/>
    <property type="match status" value="2"/>
</dbReference>
<feature type="domain" description="EngA-type G" evidence="12">
    <location>
        <begin position="193"/>
        <end position="368"/>
    </location>
</feature>
<evidence type="ECO:0000256" key="9">
    <source>
        <dbReference type="HAMAP-Rule" id="MF_00195"/>
    </source>
</evidence>
<keyword evidence="3 9" id="KW-0690">Ribosome biogenesis</keyword>
<dbReference type="InterPro" id="IPR015946">
    <property type="entry name" value="KH_dom-like_a/b"/>
</dbReference>
<dbReference type="PRINTS" id="PR00326">
    <property type="entry name" value="GTP1OBG"/>
</dbReference>
<keyword evidence="4 11" id="KW-0677">Repeat</keyword>
<comment type="function">
    <text evidence="8 9 11">GTPase that plays an essential role in the late steps of ribosome biogenesis.</text>
</comment>
<evidence type="ECO:0000256" key="11">
    <source>
        <dbReference type="RuleBase" id="RU004481"/>
    </source>
</evidence>
<dbReference type="GO" id="GO:0042254">
    <property type="term" value="P:ribosome biogenesis"/>
    <property type="evidence" value="ECO:0007669"/>
    <property type="project" value="UniProtKB-KW"/>
</dbReference>
<dbReference type="CDD" id="cd01894">
    <property type="entry name" value="EngA1"/>
    <property type="match status" value="1"/>
</dbReference>
<dbReference type="AlphaFoldDB" id="A0A8J6TDW6"/>
<evidence type="ECO:0000256" key="1">
    <source>
        <dbReference type="ARBA" id="ARBA00008279"/>
    </source>
</evidence>
<gene>
    <name evidence="9 13" type="primary">der</name>
    <name evidence="13" type="ORF">H8E29_01415</name>
</gene>
<reference evidence="13 14" key="1">
    <citation type="submission" date="2020-08" db="EMBL/GenBank/DDBJ databases">
        <title>Bridging the membrane lipid divide: bacteria of the FCB group superphylum have the potential to synthesize archaeal ether lipids.</title>
        <authorList>
            <person name="Villanueva L."/>
            <person name="Von Meijenfeldt F.A.B."/>
            <person name="Westbye A.B."/>
            <person name="Yadav S."/>
            <person name="Hopmans E.C."/>
            <person name="Dutilh B.E."/>
            <person name="Sinninghe Damste J.S."/>
        </authorList>
    </citation>
    <scope>NUCLEOTIDE SEQUENCE [LARGE SCALE GENOMIC DNA]</scope>
    <source>
        <strain evidence="13">NIOZ-UU36</strain>
    </source>
</reference>
<evidence type="ECO:0000256" key="3">
    <source>
        <dbReference type="ARBA" id="ARBA00022517"/>
    </source>
</evidence>
<dbReference type="Proteomes" id="UP000614469">
    <property type="component" value="Unassembled WGS sequence"/>
</dbReference>
<proteinExistence type="inferred from homology"/>
<accession>A0A8J6TDW6</accession>
<dbReference type="Pfam" id="PF01926">
    <property type="entry name" value="MMR_HSR1"/>
    <property type="match status" value="2"/>
</dbReference>
<evidence type="ECO:0000256" key="4">
    <source>
        <dbReference type="ARBA" id="ARBA00022737"/>
    </source>
</evidence>
<dbReference type="SUPFAM" id="SSF52540">
    <property type="entry name" value="P-loop containing nucleoside triphosphate hydrolases"/>
    <property type="match status" value="2"/>
</dbReference>
<evidence type="ECO:0000256" key="6">
    <source>
        <dbReference type="ARBA" id="ARBA00023134"/>
    </source>
</evidence>
<feature type="domain" description="EngA-type G" evidence="12">
    <location>
        <begin position="4"/>
        <end position="186"/>
    </location>
</feature>
<evidence type="ECO:0000313" key="14">
    <source>
        <dbReference type="Proteomes" id="UP000614469"/>
    </source>
</evidence>
<dbReference type="FunFam" id="3.40.50.300:FF:000040">
    <property type="entry name" value="GTPase Der"/>
    <property type="match status" value="1"/>
</dbReference>
<feature type="binding site" evidence="9">
    <location>
        <begin position="57"/>
        <end position="61"/>
    </location>
    <ligand>
        <name>GTP</name>
        <dbReference type="ChEBI" id="CHEBI:37565"/>
        <label>1</label>
    </ligand>
</feature>
<dbReference type="Pfam" id="PF14714">
    <property type="entry name" value="KH_dom-like"/>
    <property type="match status" value="1"/>
</dbReference>
<dbReference type="NCBIfam" id="TIGR00231">
    <property type="entry name" value="small_GTP"/>
    <property type="match status" value="2"/>
</dbReference>
<keyword evidence="6 9" id="KW-0342">GTP-binding</keyword>
<protein>
    <recommendedName>
        <fullName evidence="2 9">GTPase Der</fullName>
    </recommendedName>
    <alternativeName>
        <fullName evidence="7 9">GTP-binding protein EngA</fullName>
    </alternativeName>
</protein>
<feature type="binding site" evidence="9">
    <location>
        <begin position="199"/>
        <end position="206"/>
    </location>
    <ligand>
        <name>GTP</name>
        <dbReference type="ChEBI" id="CHEBI:37565"/>
        <label>2</label>
    </ligand>
</feature>
<feature type="binding site" evidence="9">
    <location>
        <begin position="138"/>
        <end position="141"/>
    </location>
    <ligand>
        <name>GTP</name>
        <dbReference type="ChEBI" id="CHEBI:37565"/>
        <label>1</label>
    </ligand>
</feature>
<dbReference type="InterPro" id="IPR006073">
    <property type="entry name" value="GTP-bd"/>
</dbReference>
<comment type="subunit">
    <text evidence="9">Associates with the 50S ribosomal subunit.</text>
</comment>